<evidence type="ECO:0000256" key="1">
    <source>
        <dbReference type="ARBA" id="ARBA00006787"/>
    </source>
</evidence>
<dbReference type="GO" id="GO:0010436">
    <property type="term" value="F:carotenoid dioxygenase activity"/>
    <property type="evidence" value="ECO:0007669"/>
    <property type="project" value="TreeGrafter"/>
</dbReference>
<sequence length="203" mass="22935">MRWFDVPGFNMMHSINAWDDDDDTIVLIAPNILMIEHALERMDLVHCSVERVKIDRKNGTVSRTPLSEPNLDFGVINPDYLTRRNRYAYRGLGDPMPMMSGVVKLDLEQGKAVATRVYGPGCNGGEPFFIPQGTIDSTEEDDGYVVSYVHDEMKGESRFVMMDAKSPGLDVVASVKLPRWVPYGFHGLFVSEDELRKQRPPVL</sequence>
<dbReference type="GO" id="GO:0046872">
    <property type="term" value="F:metal ion binding"/>
    <property type="evidence" value="ECO:0007669"/>
    <property type="project" value="UniProtKB-KW"/>
</dbReference>
<keyword evidence="2 5" id="KW-0479">Metal-binding</keyword>
<keyword evidence="7" id="KW-1185">Reference proteome</keyword>
<keyword evidence="3" id="KW-0560">Oxidoreductase</keyword>
<keyword evidence="3" id="KW-0223">Dioxygenase</keyword>
<proteinExistence type="inferred from homology"/>
<reference evidence="6" key="1">
    <citation type="journal article" date="2023" name="Nat. Commun.">
        <title>Diploid and tetraploid genomes of Acorus and the evolution of monocots.</title>
        <authorList>
            <person name="Ma L."/>
            <person name="Liu K.W."/>
            <person name="Li Z."/>
            <person name="Hsiao Y.Y."/>
            <person name="Qi Y."/>
            <person name="Fu T."/>
            <person name="Tang G.D."/>
            <person name="Zhang D."/>
            <person name="Sun W.H."/>
            <person name="Liu D.K."/>
            <person name="Li Y."/>
            <person name="Chen G.Z."/>
            <person name="Liu X.D."/>
            <person name="Liao X.Y."/>
            <person name="Jiang Y.T."/>
            <person name="Yu X."/>
            <person name="Hao Y."/>
            <person name="Huang J."/>
            <person name="Zhao X.W."/>
            <person name="Ke S."/>
            <person name="Chen Y.Y."/>
            <person name="Wu W.L."/>
            <person name="Hsu J.L."/>
            <person name="Lin Y.F."/>
            <person name="Huang M.D."/>
            <person name="Li C.Y."/>
            <person name="Huang L."/>
            <person name="Wang Z.W."/>
            <person name="Zhao X."/>
            <person name="Zhong W.Y."/>
            <person name="Peng D.H."/>
            <person name="Ahmad S."/>
            <person name="Lan S."/>
            <person name="Zhang J.S."/>
            <person name="Tsai W.C."/>
            <person name="Van de Peer Y."/>
            <person name="Liu Z.J."/>
        </authorList>
    </citation>
    <scope>NUCLEOTIDE SEQUENCE</scope>
    <source>
        <strain evidence="6">CP</strain>
    </source>
</reference>
<evidence type="ECO:0000256" key="3">
    <source>
        <dbReference type="ARBA" id="ARBA00022964"/>
    </source>
</evidence>
<protein>
    <recommendedName>
        <fullName evidence="8">Carotenoid cleavage dioxygenase 4</fullName>
    </recommendedName>
</protein>
<dbReference type="EMBL" id="JAUJYO010000010">
    <property type="protein sequence ID" value="KAK1306846.1"/>
    <property type="molecule type" value="Genomic_DNA"/>
</dbReference>
<dbReference type="Proteomes" id="UP001180020">
    <property type="component" value="Unassembled WGS sequence"/>
</dbReference>
<dbReference type="PANTHER" id="PTHR10543">
    <property type="entry name" value="BETA-CAROTENE DIOXYGENASE"/>
    <property type="match status" value="1"/>
</dbReference>
<dbReference type="AlphaFoldDB" id="A0AAV9DZW0"/>
<name>A0AAV9DZW0_ACOCL</name>
<evidence type="ECO:0000256" key="4">
    <source>
        <dbReference type="ARBA" id="ARBA00023004"/>
    </source>
</evidence>
<reference evidence="6" key="2">
    <citation type="submission" date="2023-06" db="EMBL/GenBank/DDBJ databases">
        <authorList>
            <person name="Ma L."/>
            <person name="Liu K.-W."/>
            <person name="Li Z."/>
            <person name="Hsiao Y.-Y."/>
            <person name="Qi Y."/>
            <person name="Fu T."/>
            <person name="Tang G."/>
            <person name="Zhang D."/>
            <person name="Sun W.-H."/>
            <person name="Liu D.-K."/>
            <person name="Li Y."/>
            <person name="Chen G.-Z."/>
            <person name="Liu X.-D."/>
            <person name="Liao X.-Y."/>
            <person name="Jiang Y.-T."/>
            <person name="Yu X."/>
            <person name="Hao Y."/>
            <person name="Huang J."/>
            <person name="Zhao X.-W."/>
            <person name="Ke S."/>
            <person name="Chen Y.-Y."/>
            <person name="Wu W.-L."/>
            <person name="Hsu J.-L."/>
            <person name="Lin Y.-F."/>
            <person name="Huang M.-D."/>
            <person name="Li C.-Y."/>
            <person name="Huang L."/>
            <person name="Wang Z.-W."/>
            <person name="Zhao X."/>
            <person name="Zhong W.-Y."/>
            <person name="Peng D.-H."/>
            <person name="Ahmad S."/>
            <person name="Lan S."/>
            <person name="Zhang J.-S."/>
            <person name="Tsai W.-C."/>
            <person name="Van De Peer Y."/>
            <person name="Liu Z.-J."/>
        </authorList>
    </citation>
    <scope>NUCLEOTIDE SEQUENCE</scope>
    <source>
        <strain evidence="6">CP</strain>
        <tissue evidence="6">Leaves</tissue>
    </source>
</reference>
<feature type="binding site" evidence="5">
    <location>
        <position position="13"/>
    </location>
    <ligand>
        <name>Fe cation</name>
        <dbReference type="ChEBI" id="CHEBI:24875"/>
        <note>catalytic</note>
    </ligand>
</feature>
<evidence type="ECO:0000313" key="6">
    <source>
        <dbReference type="EMBL" id="KAK1306846.1"/>
    </source>
</evidence>
<dbReference type="GO" id="GO:0016121">
    <property type="term" value="P:carotene catabolic process"/>
    <property type="evidence" value="ECO:0007669"/>
    <property type="project" value="TreeGrafter"/>
</dbReference>
<feature type="binding site" evidence="5">
    <location>
        <position position="186"/>
    </location>
    <ligand>
        <name>Fe cation</name>
        <dbReference type="ChEBI" id="CHEBI:24875"/>
        <note>catalytic</note>
    </ligand>
</feature>
<comment type="caution">
    <text evidence="6">The sequence shown here is derived from an EMBL/GenBank/DDBJ whole genome shotgun (WGS) entry which is preliminary data.</text>
</comment>
<organism evidence="6 7">
    <name type="scientific">Acorus calamus</name>
    <name type="common">Sweet flag</name>
    <dbReference type="NCBI Taxonomy" id="4465"/>
    <lineage>
        <taxon>Eukaryota</taxon>
        <taxon>Viridiplantae</taxon>
        <taxon>Streptophyta</taxon>
        <taxon>Embryophyta</taxon>
        <taxon>Tracheophyta</taxon>
        <taxon>Spermatophyta</taxon>
        <taxon>Magnoliopsida</taxon>
        <taxon>Liliopsida</taxon>
        <taxon>Acoraceae</taxon>
        <taxon>Acorus</taxon>
    </lineage>
</organism>
<evidence type="ECO:0000256" key="5">
    <source>
        <dbReference type="PIRSR" id="PIRSR604294-1"/>
    </source>
</evidence>
<dbReference type="Pfam" id="PF03055">
    <property type="entry name" value="RPE65"/>
    <property type="match status" value="1"/>
</dbReference>
<evidence type="ECO:0000256" key="2">
    <source>
        <dbReference type="ARBA" id="ARBA00022723"/>
    </source>
</evidence>
<comment type="similarity">
    <text evidence="1">Belongs to the carotenoid oxygenase family.</text>
</comment>
<evidence type="ECO:0000313" key="7">
    <source>
        <dbReference type="Proteomes" id="UP001180020"/>
    </source>
</evidence>
<accession>A0AAV9DZW0</accession>
<dbReference type="GO" id="GO:0009570">
    <property type="term" value="C:chloroplast stroma"/>
    <property type="evidence" value="ECO:0007669"/>
    <property type="project" value="TreeGrafter"/>
</dbReference>
<keyword evidence="4 5" id="KW-0408">Iron</keyword>
<dbReference type="InterPro" id="IPR004294">
    <property type="entry name" value="Carotenoid_Oase"/>
</dbReference>
<evidence type="ECO:0008006" key="8">
    <source>
        <dbReference type="Google" id="ProtNLM"/>
    </source>
</evidence>
<dbReference type="PANTHER" id="PTHR10543:SF46">
    <property type="entry name" value="CAROTENOID CLEAVAGE DIOXYGENASE 4, CHLOROPLASTIC-RELATED"/>
    <property type="match status" value="1"/>
</dbReference>
<gene>
    <name evidence="6" type="ORF">QJS10_CPA10g01233</name>
</gene>
<comment type="cofactor">
    <cofactor evidence="5">
        <name>Fe(2+)</name>
        <dbReference type="ChEBI" id="CHEBI:29033"/>
    </cofactor>
    <text evidence="5">Binds 1 Fe(2+) ion per subunit.</text>
</comment>